<sequence length="184" mass="20771">MIVSLVCRHQVPRVRWEERTSHLMRQSCTRLPWAKVRANSYTNNSQTVGFPANGMPADETSAIYGGETAEADSTVAASDTKYWYQFHRFRCSLPRASNPFPKPGSDSSNQRVDLHHGHVTVHSINCEQCSDRTDCSEQRVLKLKWHSSNPNIDTPALGNLRTLIFMVIKDLKGIKKDLAKSQTT</sequence>
<keyword evidence="2" id="KW-1185">Reference proteome</keyword>
<dbReference type="EMBL" id="JAWDGP010001183">
    <property type="protein sequence ID" value="KAK3793690.1"/>
    <property type="molecule type" value="Genomic_DNA"/>
</dbReference>
<gene>
    <name evidence="1" type="ORF">RRG08_008987</name>
</gene>
<reference evidence="1" key="1">
    <citation type="journal article" date="2023" name="G3 (Bethesda)">
        <title>A reference genome for the long-term kleptoplast-retaining sea slug Elysia crispata morphotype clarki.</title>
        <authorList>
            <person name="Eastman K.E."/>
            <person name="Pendleton A.L."/>
            <person name="Shaikh M.A."/>
            <person name="Suttiyut T."/>
            <person name="Ogas R."/>
            <person name="Tomko P."/>
            <person name="Gavelis G."/>
            <person name="Widhalm J.R."/>
            <person name="Wisecaver J.H."/>
        </authorList>
    </citation>
    <scope>NUCLEOTIDE SEQUENCE</scope>
    <source>
        <strain evidence="1">ECLA1</strain>
    </source>
</reference>
<protein>
    <submittedName>
        <fullName evidence="1">Uncharacterized protein</fullName>
    </submittedName>
</protein>
<dbReference type="AlphaFoldDB" id="A0AAE1ATW9"/>
<accession>A0AAE1ATW9</accession>
<dbReference type="Proteomes" id="UP001283361">
    <property type="component" value="Unassembled WGS sequence"/>
</dbReference>
<organism evidence="1 2">
    <name type="scientific">Elysia crispata</name>
    <name type="common">lettuce slug</name>
    <dbReference type="NCBI Taxonomy" id="231223"/>
    <lineage>
        <taxon>Eukaryota</taxon>
        <taxon>Metazoa</taxon>
        <taxon>Spiralia</taxon>
        <taxon>Lophotrochozoa</taxon>
        <taxon>Mollusca</taxon>
        <taxon>Gastropoda</taxon>
        <taxon>Heterobranchia</taxon>
        <taxon>Euthyneura</taxon>
        <taxon>Panpulmonata</taxon>
        <taxon>Sacoglossa</taxon>
        <taxon>Placobranchoidea</taxon>
        <taxon>Plakobranchidae</taxon>
        <taxon>Elysia</taxon>
    </lineage>
</organism>
<evidence type="ECO:0000313" key="1">
    <source>
        <dbReference type="EMBL" id="KAK3793690.1"/>
    </source>
</evidence>
<comment type="caution">
    <text evidence="1">The sequence shown here is derived from an EMBL/GenBank/DDBJ whole genome shotgun (WGS) entry which is preliminary data.</text>
</comment>
<name>A0AAE1ATW9_9GAST</name>
<evidence type="ECO:0000313" key="2">
    <source>
        <dbReference type="Proteomes" id="UP001283361"/>
    </source>
</evidence>
<proteinExistence type="predicted"/>